<evidence type="ECO:0000256" key="9">
    <source>
        <dbReference type="ARBA" id="ARBA00022960"/>
    </source>
</evidence>
<feature type="domain" description="LysM" evidence="14">
    <location>
        <begin position="34"/>
        <end position="78"/>
    </location>
</feature>
<dbReference type="CDD" id="cd16913">
    <property type="entry name" value="YkuD_like"/>
    <property type="match status" value="1"/>
</dbReference>
<dbReference type="InterPro" id="IPR041597">
    <property type="entry name" value="Ldt_C"/>
</dbReference>
<keyword evidence="4" id="KW-0328">Glycosyltransferase</keyword>
<evidence type="ECO:0000259" key="15">
    <source>
        <dbReference type="PROSITE" id="PS52029"/>
    </source>
</evidence>
<evidence type="ECO:0000256" key="8">
    <source>
        <dbReference type="ARBA" id="ARBA00022801"/>
    </source>
</evidence>
<sequence>MRSLLLFLLMLSLPSHAAIYSAPQPQSRLIGFAMEHRVQVGQTLDDIAEQYNMGFLSLIAANPGVDPLLPTPGSILKLPSQMLLPDVERVGIVVNLAELRLYYFENARQRVHVYPIGIGVIGRETPIGKTRVSQKRKDPTWTPTATTRKKWLEENGEPLPPVVPPGPDNPLGHRALRLGFGNGEYLIHGTNKDFGIGMRVSAGCIRLRPNDIEHLFDLVRRGEPVRVINEPVKLAEEADGWYIEVHEPLSEEVALDREEKEIPVSSELQSKLESLRLPPQRLQQVFEEQSGLPQRLL</sequence>
<dbReference type="CDD" id="cd00118">
    <property type="entry name" value="LysM"/>
    <property type="match status" value="1"/>
</dbReference>
<dbReference type="Pfam" id="PF03734">
    <property type="entry name" value="YkuD"/>
    <property type="match status" value="1"/>
</dbReference>
<dbReference type="InterPro" id="IPR005490">
    <property type="entry name" value="LD_TPept_cat_dom"/>
</dbReference>
<dbReference type="SUPFAM" id="SSF141523">
    <property type="entry name" value="L,D-transpeptidase catalytic domain-like"/>
    <property type="match status" value="1"/>
</dbReference>
<dbReference type="Gene3D" id="2.40.440.10">
    <property type="entry name" value="L,D-transpeptidase catalytic domain-like"/>
    <property type="match status" value="1"/>
</dbReference>
<keyword evidence="5" id="KW-0808">Transferase</keyword>
<dbReference type="SUPFAM" id="SSF54106">
    <property type="entry name" value="LysM domain"/>
    <property type="match status" value="1"/>
</dbReference>
<feature type="signal peptide" evidence="13">
    <location>
        <begin position="1"/>
        <end position="17"/>
    </location>
</feature>
<feature type="active site" description="Nucleophile" evidence="12">
    <location>
        <position position="204"/>
    </location>
</feature>
<evidence type="ECO:0000313" key="16">
    <source>
        <dbReference type="EMBL" id="GAA5187684.1"/>
    </source>
</evidence>
<evidence type="ECO:0000256" key="1">
    <source>
        <dbReference type="ARBA" id="ARBA00004418"/>
    </source>
</evidence>
<reference evidence="17" key="1">
    <citation type="journal article" date="2019" name="Int. J. Syst. Evol. Microbiol.">
        <title>The Global Catalogue of Microorganisms (GCM) 10K type strain sequencing project: providing services to taxonomists for standard genome sequencing and annotation.</title>
        <authorList>
            <consortium name="The Broad Institute Genomics Platform"/>
            <consortium name="The Broad Institute Genome Sequencing Center for Infectious Disease"/>
            <person name="Wu L."/>
            <person name="Ma J."/>
        </authorList>
    </citation>
    <scope>NUCLEOTIDE SEQUENCE [LARGE SCALE GENOMIC DNA]</scope>
    <source>
        <strain evidence="17">JCM 18720</strain>
    </source>
</reference>
<dbReference type="InterPro" id="IPR038063">
    <property type="entry name" value="Transpep_catalytic_dom"/>
</dbReference>
<evidence type="ECO:0000313" key="17">
    <source>
        <dbReference type="Proteomes" id="UP001501600"/>
    </source>
</evidence>
<keyword evidence="9 12" id="KW-0133">Cell shape</keyword>
<dbReference type="PROSITE" id="PS52029">
    <property type="entry name" value="LD_TPASE"/>
    <property type="match status" value="1"/>
</dbReference>
<evidence type="ECO:0000256" key="3">
    <source>
        <dbReference type="ARBA" id="ARBA00005992"/>
    </source>
</evidence>
<dbReference type="Gene3D" id="3.10.350.10">
    <property type="entry name" value="LysM domain"/>
    <property type="match status" value="1"/>
</dbReference>
<evidence type="ECO:0000256" key="2">
    <source>
        <dbReference type="ARBA" id="ARBA00004752"/>
    </source>
</evidence>
<keyword evidence="11 12" id="KW-0961">Cell wall biogenesis/degradation</keyword>
<comment type="similarity">
    <text evidence="3">Belongs to the YkuD family.</text>
</comment>
<evidence type="ECO:0000256" key="6">
    <source>
        <dbReference type="ARBA" id="ARBA00022729"/>
    </source>
</evidence>
<comment type="caution">
    <text evidence="16">The sequence shown here is derived from an EMBL/GenBank/DDBJ whole genome shotgun (WGS) entry which is preliminary data.</text>
</comment>
<dbReference type="Pfam" id="PF17969">
    <property type="entry name" value="Ldt_C"/>
    <property type="match status" value="1"/>
</dbReference>
<dbReference type="PANTHER" id="PTHR30582:SF24">
    <property type="entry name" value="L,D-TRANSPEPTIDASE ERFK_SRFK-RELATED"/>
    <property type="match status" value="1"/>
</dbReference>
<dbReference type="Proteomes" id="UP001501600">
    <property type="component" value="Unassembled WGS sequence"/>
</dbReference>
<keyword evidence="7" id="KW-0574">Periplasm</keyword>
<dbReference type="PANTHER" id="PTHR30582">
    <property type="entry name" value="L,D-TRANSPEPTIDASE"/>
    <property type="match status" value="1"/>
</dbReference>
<proteinExistence type="inferred from homology"/>
<dbReference type="Pfam" id="PF01476">
    <property type="entry name" value="LysM"/>
    <property type="match status" value="1"/>
</dbReference>
<accession>A0ABP9RW53</accession>
<organism evidence="16 17">
    <name type="scientific">Ferrimonas gelatinilytica</name>
    <dbReference type="NCBI Taxonomy" id="1255257"/>
    <lineage>
        <taxon>Bacteria</taxon>
        <taxon>Pseudomonadati</taxon>
        <taxon>Pseudomonadota</taxon>
        <taxon>Gammaproteobacteria</taxon>
        <taxon>Alteromonadales</taxon>
        <taxon>Ferrimonadaceae</taxon>
        <taxon>Ferrimonas</taxon>
    </lineage>
</organism>
<protein>
    <submittedName>
        <fullName evidence="16">L,D-transpeptidase family protein</fullName>
    </submittedName>
</protein>
<keyword evidence="17" id="KW-1185">Reference proteome</keyword>
<evidence type="ECO:0000256" key="7">
    <source>
        <dbReference type="ARBA" id="ARBA00022764"/>
    </source>
</evidence>
<evidence type="ECO:0000256" key="13">
    <source>
        <dbReference type="SAM" id="SignalP"/>
    </source>
</evidence>
<feature type="domain" description="L,D-TPase catalytic" evidence="15">
    <location>
        <begin position="90"/>
        <end position="228"/>
    </location>
</feature>
<dbReference type="InterPro" id="IPR018392">
    <property type="entry name" value="LysM"/>
</dbReference>
<comment type="subcellular location">
    <subcellularLocation>
        <location evidence="1">Periplasm</location>
    </subcellularLocation>
</comment>
<dbReference type="InterPro" id="IPR050979">
    <property type="entry name" value="LD-transpeptidase"/>
</dbReference>
<dbReference type="RefSeq" id="WP_345315550.1">
    <property type="nucleotide sequence ID" value="NZ_BAABLF010000005.1"/>
</dbReference>
<evidence type="ECO:0000256" key="12">
    <source>
        <dbReference type="PROSITE-ProRule" id="PRU01373"/>
    </source>
</evidence>
<name>A0ABP9RW53_9GAMM</name>
<dbReference type="SMART" id="SM00257">
    <property type="entry name" value="LysM"/>
    <property type="match status" value="1"/>
</dbReference>
<dbReference type="EMBL" id="BAABLF010000005">
    <property type="protein sequence ID" value="GAA5187684.1"/>
    <property type="molecule type" value="Genomic_DNA"/>
</dbReference>
<evidence type="ECO:0000259" key="14">
    <source>
        <dbReference type="PROSITE" id="PS51782"/>
    </source>
</evidence>
<comment type="pathway">
    <text evidence="2 12">Cell wall biogenesis; peptidoglycan biosynthesis.</text>
</comment>
<feature type="chain" id="PRO_5047051098" evidence="13">
    <location>
        <begin position="18"/>
        <end position="297"/>
    </location>
</feature>
<evidence type="ECO:0000256" key="11">
    <source>
        <dbReference type="ARBA" id="ARBA00023316"/>
    </source>
</evidence>
<dbReference type="InterPro" id="IPR036779">
    <property type="entry name" value="LysM_dom_sf"/>
</dbReference>
<dbReference type="PROSITE" id="PS51782">
    <property type="entry name" value="LYSM"/>
    <property type="match status" value="1"/>
</dbReference>
<keyword evidence="10 12" id="KW-0573">Peptidoglycan synthesis</keyword>
<keyword evidence="8" id="KW-0378">Hydrolase</keyword>
<evidence type="ECO:0000256" key="5">
    <source>
        <dbReference type="ARBA" id="ARBA00022679"/>
    </source>
</evidence>
<feature type="active site" description="Proton donor/acceptor" evidence="12">
    <location>
        <position position="188"/>
    </location>
</feature>
<evidence type="ECO:0000256" key="10">
    <source>
        <dbReference type="ARBA" id="ARBA00022984"/>
    </source>
</evidence>
<gene>
    <name evidence="16" type="ORF">GCM10025772_05870</name>
</gene>
<keyword evidence="6 13" id="KW-0732">Signal</keyword>
<evidence type="ECO:0000256" key="4">
    <source>
        <dbReference type="ARBA" id="ARBA00022676"/>
    </source>
</evidence>